<organism evidence="3 4">
    <name type="scientific">Solirubrobacter ginsenosidimutans</name>
    <dbReference type="NCBI Taxonomy" id="490573"/>
    <lineage>
        <taxon>Bacteria</taxon>
        <taxon>Bacillati</taxon>
        <taxon>Actinomycetota</taxon>
        <taxon>Thermoleophilia</taxon>
        <taxon>Solirubrobacterales</taxon>
        <taxon>Solirubrobacteraceae</taxon>
        <taxon>Solirubrobacter</taxon>
    </lineage>
</organism>
<dbReference type="InterPro" id="IPR001623">
    <property type="entry name" value="DnaJ_domain"/>
</dbReference>
<evidence type="ECO:0000256" key="1">
    <source>
        <dbReference type="ARBA" id="ARBA00023186"/>
    </source>
</evidence>
<dbReference type="InterPro" id="IPR036869">
    <property type="entry name" value="J_dom_sf"/>
</dbReference>
<evidence type="ECO:0000313" key="3">
    <source>
        <dbReference type="EMBL" id="MDA0162955.1"/>
    </source>
</evidence>
<dbReference type="Proteomes" id="UP001149140">
    <property type="component" value="Unassembled WGS sequence"/>
</dbReference>
<dbReference type="PANTHER" id="PTHR44360">
    <property type="entry name" value="DNAJ HOMOLOG SUBFAMILY B MEMBER 9"/>
    <property type="match status" value="1"/>
</dbReference>
<evidence type="ECO:0000259" key="2">
    <source>
        <dbReference type="PROSITE" id="PS50076"/>
    </source>
</evidence>
<dbReference type="Pfam" id="PF00226">
    <property type="entry name" value="DnaJ"/>
    <property type="match status" value="1"/>
</dbReference>
<comment type="caution">
    <text evidence="3">The sequence shown here is derived from an EMBL/GenBank/DDBJ whole genome shotgun (WGS) entry which is preliminary data.</text>
</comment>
<reference evidence="3" key="1">
    <citation type="submission" date="2022-10" db="EMBL/GenBank/DDBJ databases">
        <title>The WGS of Solirubrobacter ginsenosidimutans DSM 21036.</title>
        <authorList>
            <person name="Jiang Z."/>
        </authorList>
    </citation>
    <scope>NUCLEOTIDE SEQUENCE</scope>
    <source>
        <strain evidence="3">DSM 21036</strain>
    </source>
</reference>
<dbReference type="EMBL" id="JAPDOD010000021">
    <property type="protein sequence ID" value="MDA0162955.1"/>
    <property type="molecule type" value="Genomic_DNA"/>
</dbReference>
<protein>
    <submittedName>
        <fullName evidence="3">DnaJ domain-containing protein</fullName>
    </submittedName>
</protein>
<dbReference type="GO" id="GO:0051087">
    <property type="term" value="F:protein-folding chaperone binding"/>
    <property type="evidence" value="ECO:0007669"/>
    <property type="project" value="TreeGrafter"/>
</dbReference>
<dbReference type="PANTHER" id="PTHR44360:SF1">
    <property type="entry name" value="DNAJ HOMOLOG SUBFAMILY B MEMBER 9"/>
    <property type="match status" value="1"/>
</dbReference>
<name>A0A9X3MUX5_9ACTN</name>
<sequence length="110" mass="12217">MPRDPHRVLGVPFGASNAVVLEAYRRLSMLHHPDREGGSAERFVEIKEAYEALRARPAPDATLEERMAALEQELRERAKRGPSRDGRADAVVRDVNDLVDGLDGLSSQLD</sequence>
<dbReference type="GO" id="GO:0051787">
    <property type="term" value="F:misfolded protein binding"/>
    <property type="evidence" value="ECO:0007669"/>
    <property type="project" value="TreeGrafter"/>
</dbReference>
<dbReference type="AlphaFoldDB" id="A0A9X3MUX5"/>
<evidence type="ECO:0000313" key="4">
    <source>
        <dbReference type="Proteomes" id="UP001149140"/>
    </source>
</evidence>
<dbReference type="CDD" id="cd06257">
    <property type="entry name" value="DnaJ"/>
    <property type="match status" value="1"/>
</dbReference>
<dbReference type="RefSeq" id="WP_270042195.1">
    <property type="nucleotide sequence ID" value="NZ_JAPDOD010000021.1"/>
</dbReference>
<keyword evidence="1" id="KW-0143">Chaperone</keyword>
<gene>
    <name evidence="3" type="ORF">OM076_21970</name>
</gene>
<proteinExistence type="predicted"/>
<dbReference type="GO" id="GO:0036503">
    <property type="term" value="P:ERAD pathway"/>
    <property type="evidence" value="ECO:0007669"/>
    <property type="project" value="TreeGrafter"/>
</dbReference>
<dbReference type="InterPro" id="IPR051948">
    <property type="entry name" value="Hsp70_co-chaperone_J-domain"/>
</dbReference>
<dbReference type="SUPFAM" id="SSF46565">
    <property type="entry name" value="Chaperone J-domain"/>
    <property type="match status" value="1"/>
</dbReference>
<feature type="domain" description="J" evidence="2">
    <location>
        <begin position="4"/>
        <end position="58"/>
    </location>
</feature>
<keyword evidence="4" id="KW-1185">Reference proteome</keyword>
<dbReference type="Gene3D" id="1.10.287.110">
    <property type="entry name" value="DnaJ domain"/>
    <property type="match status" value="1"/>
</dbReference>
<accession>A0A9X3MUX5</accession>
<dbReference type="PROSITE" id="PS50076">
    <property type="entry name" value="DNAJ_2"/>
    <property type="match status" value="1"/>
</dbReference>
<dbReference type="SMART" id="SM00271">
    <property type="entry name" value="DnaJ"/>
    <property type="match status" value="1"/>
</dbReference>